<accession>A0AAD3DV88</accession>
<reference evidence="2 3" key="1">
    <citation type="journal article" date="2021" name="Sci. Rep.">
        <title>Genome sequencing of the multicellular alga Astrephomene provides insights into convergent evolution of germ-soma differentiation.</title>
        <authorList>
            <person name="Yamashita S."/>
            <person name="Yamamoto K."/>
            <person name="Matsuzaki R."/>
            <person name="Suzuki S."/>
            <person name="Yamaguchi H."/>
            <person name="Hirooka S."/>
            <person name="Minakuchi Y."/>
            <person name="Miyagishima S."/>
            <person name="Kawachi M."/>
            <person name="Toyoda A."/>
            <person name="Nozaki H."/>
        </authorList>
    </citation>
    <scope>NUCLEOTIDE SEQUENCE [LARGE SCALE GENOMIC DNA]</scope>
    <source>
        <strain evidence="2 3">NIES-4017</strain>
    </source>
</reference>
<feature type="transmembrane region" description="Helical" evidence="1">
    <location>
        <begin position="124"/>
        <end position="143"/>
    </location>
</feature>
<evidence type="ECO:0000313" key="2">
    <source>
        <dbReference type="EMBL" id="GFR48478.1"/>
    </source>
</evidence>
<gene>
    <name evidence="2" type="ORF">Agub_g10374</name>
</gene>
<evidence type="ECO:0008006" key="4">
    <source>
        <dbReference type="Google" id="ProtNLM"/>
    </source>
</evidence>
<feature type="transmembrane region" description="Helical" evidence="1">
    <location>
        <begin position="290"/>
        <end position="313"/>
    </location>
</feature>
<keyword evidence="3" id="KW-1185">Reference proteome</keyword>
<feature type="transmembrane region" description="Helical" evidence="1">
    <location>
        <begin position="164"/>
        <end position="190"/>
    </location>
</feature>
<organism evidence="2 3">
    <name type="scientific">Astrephomene gubernaculifera</name>
    <dbReference type="NCBI Taxonomy" id="47775"/>
    <lineage>
        <taxon>Eukaryota</taxon>
        <taxon>Viridiplantae</taxon>
        <taxon>Chlorophyta</taxon>
        <taxon>core chlorophytes</taxon>
        <taxon>Chlorophyceae</taxon>
        <taxon>CS clade</taxon>
        <taxon>Chlamydomonadales</taxon>
        <taxon>Astrephomenaceae</taxon>
        <taxon>Astrephomene</taxon>
    </lineage>
</organism>
<keyword evidence="1" id="KW-0812">Transmembrane</keyword>
<dbReference type="EMBL" id="BMAR01000024">
    <property type="protein sequence ID" value="GFR48478.1"/>
    <property type="molecule type" value="Genomic_DNA"/>
</dbReference>
<name>A0AAD3DV88_9CHLO</name>
<protein>
    <recommendedName>
        <fullName evidence="4">Transmembrane protein</fullName>
    </recommendedName>
</protein>
<dbReference type="Proteomes" id="UP001054857">
    <property type="component" value="Unassembled WGS sequence"/>
</dbReference>
<feature type="transmembrane region" description="Helical" evidence="1">
    <location>
        <begin position="93"/>
        <end position="112"/>
    </location>
</feature>
<evidence type="ECO:0000313" key="3">
    <source>
        <dbReference type="Proteomes" id="UP001054857"/>
    </source>
</evidence>
<comment type="caution">
    <text evidence="2">The sequence shown here is derived from an EMBL/GenBank/DDBJ whole genome shotgun (WGS) entry which is preliminary data.</text>
</comment>
<sequence>MLTRVHPSERASAATSEQPQAIATIAGDMSRENAPPVVVRCAPKGFATGSSNASSINTEPVGRRSEDNVLPINIYSCVYACSPTSGHPRAAEAVVVMLLTVAAQLFIAAVILDQSAQNATGFSSGLELIAGILLAVIVTVSHMRSDVLPCCKFATYLMSFGRSWTKWLLVAIYYVVCVIITVASIFLVLSVESAPLSLLAAAGGILLAQLDDIIFGLWQRDGSATKLSRGLFTRLCCCGCFDETRTKVAEDAEAPAAVVVSLPSLRLDQNVEDAATAAKQRKVAKWLPRILVFLYIAIAIFAIAVAVYTGMAIDDEDITDSKDGK</sequence>
<keyword evidence="1" id="KW-0472">Membrane</keyword>
<proteinExistence type="predicted"/>
<dbReference type="AlphaFoldDB" id="A0AAD3DV88"/>
<feature type="transmembrane region" description="Helical" evidence="1">
    <location>
        <begin position="196"/>
        <end position="218"/>
    </location>
</feature>
<evidence type="ECO:0000256" key="1">
    <source>
        <dbReference type="SAM" id="Phobius"/>
    </source>
</evidence>
<keyword evidence="1" id="KW-1133">Transmembrane helix</keyword>